<feature type="transmembrane region" description="Helical" evidence="1">
    <location>
        <begin position="50"/>
        <end position="72"/>
    </location>
</feature>
<name>A0A8X6PHF8_NEPPI</name>
<evidence type="ECO:0000313" key="3">
    <source>
        <dbReference type="Proteomes" id="UP000887013"/>
    </source>
</evidence>
<feature type="transmembrane region" description="Helical" evidence="1">
    <location>
        <begin position="79"/>
        <end position="99"/>
    </location>
</feature>
<proteinExistence type="predicted"/>
<dbReference type="AlphaFoldDB" id="A0A8X6PHF8"/>
<keyword evidence="1" id="KW-1133">Transmembrane helix</keyword>
<protein>
    <submittedName>
        <fullName evidence="2">Uncharacterized protein</fullName>
    </submittedName>
</protein>
<evidence type="ECO:0000256" key="1">
    <source>
        <dbReference type="SAM" id="Phobius"/>
    </source>
</evidence>
<dbReference type="EMBL" id="BMAW01021082">
    <property type="protein sequence ID" value="GFT71369.1"/>
    <property type="molecule type" value="Genomic_DNA"/>
</dbReference>
<comment type="caution">
    <text evidence="2">The sequence shown here is derived from an EMBL/GenBank/DDBJ whole genome shotgun (WGS) entry which is preliminary data.</text>
</comment>
<sequence length="104" mass="11644">MSKTTACSANCSAKFQFWNFKLLRWNRKFKLTVISVQLEIRLFMGPASHWTAPAAMAVGSWLSINLLTPLFIMNPKHIYLSLIQFAHSLINISGIGISLTETGT</sequence>
<organism evidence="2 3">
    <name type="scientific">Nephila pilipes</name>
    <name type="common">Giant wood spider</name>
    <name type="synonym">Nephila maculata</name>
    <dbReference type="NCBI Taxonomy" id="299642"/>
    <lineage>
        <taxon>Eukaryota</taxon>
        <taxon>Metazoa</taxon>
        <taxon>Ecdysozoa</taxon>
        <taxon>Arthropoda</taxon>
        <taxon>Chelicerata</taxon>
        <taxon>Arachnida</taxon>
        <taxon>Araneae</taxon>
        <taxon>Araneomorphae</taxon>
        <taxon>Entelegynae</taxon>
        <taxon>Araneoidea</taxon>
        <taxon>Nephilidae</taxon>
        <taxon>Nephila</taxon>
    </lineage>
</organism>
<keyword evidence="3" id="KW-1185">Reference proteome</keyword>
<accession>A0A8X6PHF8</accession>
<keyword evidence="1" id="KW-0812">Transmembrane</keyword>
<gene>
    <name evidence="2" type="ORF">NPIL_531541</name>
</gene>
<keyword evidence="1" id="KW-0472">Membrane</keyword>
<reference evidence="2" key="1">
    <citation type="submission" date="2020-08" db="EMBL/GenBank/DDBJ databases">
        <title>Multicomponent nature underlies the extraordinary mechanical properties of spider dragline silk.</title>
        <authorList>
            <person name="Kono N."/>
            <person name="Nakamura H."/>
            <person name="Mori M."/>
            <person name="Yoshida Y."/>
            <person name="Ohtoshi R."/>
            <person name="Malay A.D."/>
            <person name="Moran D.A.P."/>
            <person name="Tomita M."/>
            <person name="Numata K."/>
            <person name="Arakawa K."/>
        </authorList>
    </citation>
    <scope>NUCLEOTIDE SEQUENCE</scope>
</reference>
<evidence type="ECO:0000313" key="2">
    <source>
        <dbReference type="EMBL" id="GFT71369.1"/>
    </source>
</evidence>
<dbReference type="Proteomes" id="UP000887013">
    <property type="component" value="Unassembled WGS sequence"/>
</dbReference>